<evidence type="ECO:0000256" key="1">
    <source>
        <dbReference type="SAM" id="MobiDB-lite"/>
    </source>
</evidence>
<feature type="compositionally biased region" description="Polar residues" evidence="1">
    <location>
        <begin position="129"/>
        <end position="144"/>
    </location>
</feature>
<gene>
    <name evidence="3" type="ORF">QE152_g30632</name>
</gene>
<dbReference type="PANTHER" id="PTHR33273:SF2">
    <property type="entry name" value="ENDONUCLEASE_EXONUCLEASE_PHOSPHATASE DOMAIN-CONTAINING PROTEIN"/>
    <property type="match status" value="1"/>
</dbReference>
<accession>A0AAW1JE53</accession>
<dbReference type="Proteomes" id="UP001458880">
    <property type="component" value="Unassembled WGS sequence"/>
</dbReference>
<evidence type="ECO:0000313" key="3">
    <source>
        <dbReference type="EMBL" id="KAK9701420.1"/>
    </source>
</evidence>
<dbReference type="EMBL" id="JASPKY010000414">
    <property type="protein sequence ID" value="KAK9701420.1"/>
    <property type="molecule type" value="Genomic_DNA"/>
</dbReference>
<dbReference type="InterPro" id="IPR006579">
    <property type="entry name" value="Pre_C2HC_dom"/>
</dbReference>
<feature type="compositionally biased region" description="Polar residues" evidence="1">
    <location>
        <begin position="163"/>
        <end position="173"/>
    </location>
</feature>
<feature type="region of interest" description="Disordered" evidence="1">
    <location>
        <begin position="353"/>
        <end position="443"/>
    </location>
</feature>
<protein>
    <submittedName>
        <fullName evidence="3">Zinc finger associated protein</fullName>
    </submittedName>
</protein>
<feature type="region of interest" description="Disordered" evidence="1">
    <location>
        <begin position="129"/>
        <end position="151"/>
    </location>
</feature>
<evidence type="ECO:0000259" key="2">
    <source>
        <dbReference type="Pfam" id="PF07530"/>
    </source>
</evidence>
<feature type="compositionally biased region" description="Polar residues" evidence="1">
    <location>
        <begin position="29"/>
        <end position="58"/>
    </location>
</feature>
<dbReference type="AlphaFoldDB" id="A0AAW1JE53"/>
<feature type="compositionally biased region" description="Polar residues" evidence="1">
    <location>
        <begin position="395"/>
        <end position="408"/>
    </location>
</feature>
<organism evidence="3 4">
    <name type="scientific">Popillia japonica</name>
    <name type="common">Japanese beetle</name>
    <dbReference type="NCBI Taxonomy" id="7064"/>
    <lineage>
        <taxon>Eukaryota</taxon>
        <taxon>Metazoa</taxon>
        <taxon>Ecdysozoa</taxon>
        <taxon>Arthropoda</taxon>
        <taxon>Hexapoda</taxon>
        <taxon>Insecta</taxon>
        <taxon>Pterygota</taxon>
        <taxon>Neoptera</taxon>
        <taxon>Endopterygota</taxon>
        <taxon>Coleoptera</taxon>
        <taxon>Polyphaga</taxon>
        <taxon>Scarabaeiformia</taxon>
        <taxon>Scarabaeidae</taxon>
        <taxon>Rutelinae</taxon>
        <taxon>Popillia</taxon>
    </lineage>
</organism>
<name>A0AAW1JE53_POPJA</name>
<keyword evidence="4" id="KW-1185">Reference proteome</keyword>
<feature type="compositionally biased region" description="Polar residues" evidence="1">
    <location>
        <begin position="374"/>
        <end position="388"/>
    </location>
</feature>
<feature type="compositionally biased region" description="Low complexity" evidence="1">
    <location>
        <begin position="359"/>
        <end position="368"/>
    </location>
</feature>
<feature type="domain" description="Pre-C2HC" evidence="2">
    <location>
        <begin position="232"/>
        <end position="289"/>
    </location>
</feature>
<feature type="region of interest" description="Disordered" evidence="1">
    <location>
        <begin position="163"/>
        <end position="226"/>
    </location>
</feature>
<dbReference type="Pfam" id="PF07530">
    <property type="entry name" value="PRE_C2HC"/>
    <property type="match status" value="1"/>
</dbReference>
<proteinExistence type="predicted"/>
<reference evidence="3 4" key="1">
    <citation type="journal article" date="2024" name="BMC Genomics">
        <title>De novo assembly and annotation of Popillia japonica's genome with initial clues to its potential as an invasive pest.</title>
        <authorList>
            <person name="Cucini C."/>
            <person name="Boschi S."/>
            <person name="Funari R."/>
            <person name="Cardaioli E."/>
            <person name="Iannotti N."/>
            <person name="Marturano G."/>
            <person name="Paoli F."/>
            <person name="Bruttini M."/>
            <person name="Carapelli A."/>
            <person name="Frati F."/>
            <person name="Nardi F."/>
        </authorList>
    </citation>
    <scope>NUCLEOTIDE SEQUENCE [LARGE SCALE GENOMIC DNA]</scope>
    <source>
        <strain evidence="3">DMR45628</strain>
    </source>
</reference>
<feature type="region of interest" description="Disordered" evidence="1">
    <location>
        <begin position="85"/>
        <end position="106"/>
    </location>
</feature>
<dbReference type="PANTHER" id="PTHR33273">
    <property type="entry name" value="DOMAIN-CONTAINING PROTEIN, PUTATIVE-RELATED"/>
    <property type="match status" value="1"/>
</dbReference>
<evidence type="ECO:0000313" key="4">
    <source>
        <dbReference type="Proteomes" id="UP001458880"/>
    </source>
</evidence>
<sequence>MYRTPPKPDTPYANTPLPESPTTKYIEATASQEETHTQQNNDDTLTPRDPQNSPGTDNLTDEEIMRQIQKLQRLLEKRRKNKPVKRNLYQNLSSDDDDCSLSKTSSDMDTSFCSTASLVTAQINAHTTAPNSGESIARPNSNSGPKHPLSLQGNLDRIELANSQAPPSQNSTARCFPELPTRNRGAPNSSGVPNPTRANIPTTNQTQTAVPSTVSADKIPPIEYPDRDSGKDIYDDLCERGFTPECVIRMRRTRDKAPMPLILVKISKEHKAIFHLKEVVSLETSVETLKSRPVVGQCFRCQKFGHAQSRCTAPKRCVACAGEHDSDVCPRPKAEPATCANCGETHHANYRGCSKFPRIRTQTPRAQRTPPPQGSRNSPGRSNAQALSASHPRPFSNNVQAAAESSQKQQRDRPSASSRVGFSDQGKPATILKKGSRTGGESDEVDRVEALMDVLHSLFVQLERVSVAIKEIFPNKPIRQRS</sequence>
<comment type="caution">
    <text evidence="3">The sequence shown here is derived from an EMBL/GenBank/DDBJ whole genome shotgun (WGS) entry which is preliminary data.</text>
</comment>
<feature type="compositionally biased region" description="Polar residues" evidence="1">
    <location>
        <begin position="186"/>
        <end position="215"/>
    </location>
</feature>
<feature type="region of interest" description="Disordered" evidence="1">
    <location>
        <begin position="1"/>
        <end position="63"/>
    </location>
</feature>